<comment type="similarity">
    <text evidence="3">Belongs to the OST5 family.</text>
</comment>
<protein>
    <submittedName>
        <fullName evidence="13">Transmembrane protein 258</fullName>
    </submittedName>
</protein>
<dbReference type="AlphaFoldDB" id="A0A915CL68"/>
<dbReference type="GO" id="GO:0008250">
    <property type="term" value="C:oligosaccharyltransferase complex"/>
    <property type="evidence" value="ECO:0007669"/>
    <property type="project" value="InterPro"/>
</dbReference>
<evidence type="ECO:0000259" key="11">
    <source>
        <dbReference type="Pfam" id="PF06441"/>
    </source>
</evidence>
<keyword evidence="9 10" id="KW-0472">Membrane</keyword>
<feature type="transmembrane region" description="Helical" evidence="10">
    <location>
        <begin position="20"/>
        <end position="44"/>
    </location>
</feature>
<evidence type="ECO:0000256" key="9">
    <source>
        <dbReference type="ARBA" id="ARBA00023136"/>
    </source>
</evidence>
<dbReference type="Pfam" id="PF06441">
    <property type="entry name" value="EHN"/>
    <property type="match status" value="1"/>
</dbReference>
<keyword evidence="12" id="KW-1185">Reference proteome</keyword>
<dbReference type="InterPro" id="IPR007915">
    <property type="entry name" value="TMEM258/Ost5"/>
</dbReference>
<dbReference type="InterPro" id="IPR005016">
    <property type="entry name" value="TDE1/TMS"/>
</dbReference>
<dbReference type="GO" id="GO:0004301">
    <property type="term" value="F:epoxide hydrolase activity"/>
    <property type="evidence" value="ECO:0007669"/>
    <property type="project" value="TreeGrafter"/>
</dbReference>
<dbReference type="GO" id="GO:0097176">
    <property type="term" value="P:epoxide metabolic process"/>
    <property type="evidence" value="ECO:0007669"/>
    <property type="project" value="TreeGrafter"/>
</dbReference>
<evidence type="ECO:0000256" key="1">
    <source>
        <dbReference type="ARBA" id="ARBA00004141"/>
    </source>
</evidence>
<keyword evidence="5 10" id="KW-0812">Transmembrane</keyword>
<dbReference type="InterPro" id="IPR029058">
    <property type="entry name" value="AB_hydrolase_fold"/>
</dbReference>
<keyword evidence="6" id="KW-0058">Aromatic hydrocarbons catabolism</keyword>
<sequence>MAVDISKMEKYVSPISPSLFPHLTLFLVGLGLVFTAWFFVYAVTGTKKTKNIMKELLIAASASAFLGTGSVFLLLWLVFPTDGYFGSGSKRKDNPAITPFKVQVSNDSIVDLQSRLQASRIGHQQLEDVNSFEYGMNLVTLNSFKDYWLNNFDWRKQEELLNAYPQFTTEIEGLKIHFIYAKPPQSSKYKKVIPLLLVHGWPGNVFEFYKIIPMLVDPQKHFKGNFDYAFEVVAPSIPGYGWSEQPHKQGFSQMATARVFNKLMVDRLNFPKYLAQGGDWGSLVVSNVARMYPERLYGVHVNMMLGFPPNNLPNLLYTIVGSIAPSLVFSHPEFANFNPKTTFLDLVKESGYMHLQATKPDTVGVGLNDSPIGLMAYILEKFSTWTNPLFVEMPDGGLEKKFTKDELLTIVSIYWFNQNILSSQRYYKEAFRDLTSLELGREYVRVPTGYAGFAHDLGERAPLEIARNLYNISHYTLLKDGGHFAAFEVPDVLAEDILQPDNDLEHLNSNMAALWVKVVSSWMCVIIYGWTLVAPALFPDRDFN</sequence>
<feature type="domain" description="Epoxide hydrolase N-terminal" evidence="11">
    <location>
        <begin position="97"/>
        <end position="208"/>
    </location>
</feature>
<name>A0A915CL68_9BILA</name>
<reference evidence="13" key="1">
    <citation type="submission" date="2022-11" db="UniProtKB">
        <authorList>
            <consortium name="WormBaseParasite"/>
        </authorList>
    </citation>
    <scope>IDENTIFICATION</scope>
</reference>
<dbReference type="PRINTS" id="PR00412">
    <property type="entry name" value="EPOXHYDRLASE"/>
</dbReference>
<dbReference type="PANTHER" id="PTHR21661">
    <property type="entry name" value="EPOXIDE HYDROLASE 1-RELATED"/>
    <property type="match status" value="1"/>
</dbReference>
<dbReference type="Gene3D" id="3.40.50.1820">
    <property type="entry name" value="alpha/beta hydrolase"/>
    <property type="match status" value="1"/>
</dbReference>
<evidence type="ECO:0000256" key="5">
    <source>
        <dbReference type="ARBA" id="ARBA00022692"/>
    </source>
</evidence>
<evidence type="ECO:0000313" key="12">
    <source>
        <dbReference type="Proteomes" id="UP000887574"/>
    </source>
</evidence>
<dbReference type="Proteomes" id="UP000887574">
    <property type="component" value="Unplaced"/>
</dbReference>
<keyword evidence="8 10" id="KW-1133">Transmembrane helix</keyword>
<accession>A0A915CL68</accession>
<comment type="similarity">
    <text evidence="2">Belongs to the TDE1 family.</text>
</comment>
<comment type="similarity">
    <text evidence="4">Belongs to the peptidase S33 family.</text>
</comment>
<evidence type="ECO:0000256" key="2">
    <source>
        <dbReference type="ARBA" id="ARBA00006665"/>
    </source>
</evidence>
<evidence type="ECO:0000313" key="13">
    <source>
        <dbReference type="WBParaSite" id="jg10134"/>
    </source>
</evidence>
<proteinExistence type="inferred from homology"/>
<evidence type="ECO:0000256" key="3">
    <source>
        <dbReference type="ARBA" id="ARBA00009825"/>
    </source>
</evidence>
<organism evidence="12 13">
    <name type="scientific">Ditylenchus dipsaci</name>
    <dbReference type="NCBI Taxonomy" id="166011"/>
    <lineage>
        <taxon>Eukaryota</taxon>
        <taxon>Metazoa</taxon>
        <taxon>Ecdysozoa</taxon>
        <taxon>Nematoda</taxon>
        <taxon>Chromadorea</taxon>
        <taxon>Rhabditida</taxon>
        <taxon>Tylenchina</taxon>
        <taxon>Tylenchomorpha</taxon>
        <taxon>Sphaerularioidea</taxon>
        <taxon>Anguinidae</taxon>
        <taxon>Anguininae</taxon>
        <taxon>Ditylenchus</taxon>
    </lineage>
</organism>
<evidence type="ECO:0000256" key="8">
    <source>
        <dbReference type="ARBA" id="ARBA00022989"/>
    </source>
</evidence>
<dbReference type="InterPro" id="IPR000639">
    <property type="entry name" value="Epox_hydrolase-like"/>
</dbReference>
<evidence type="ECO:0000256" key="10">
    <source>
        <dbReference type="SAM" id="Phobius"/>
    </source>
</evidence>
<dbReference type="WBParaSite" id="jg10134">
    <property type="protein sequence ID" value="jg10134"/>
    <property type="gene ID" value="jg10134"/>
</dbReference>
<dbReference type="SUPFAM" id="SSF53474">
    <property type="entry name" value="alpha/beta-Hydrolases"/>
    <property type="match status" value="1"/>
</dbReference>
<comment type="subcellular location">
    <subcellularLocation>
        <location evidence="1">Membrane</location>
        <topology evidence="1">Multi-pass membrane protein</topology>
    </subcellularLocation>
</comment>
<evidence type="ECO:0000256" key="7">
    <source>
        <dbReference type="ARBA" id="ARBA00022801"/>
    </source>
</evidence>
<dbReference type="InterPro" id="IPR010497">
    <property type="entry name" value="Epoxide_hydro_N"/>
</dbReference>
<dbReference type="Pfam" id="PF05251">
    <property type="entry name" value="Ost5"/>
    <property type="match status" value="1"/>
</dbReference>
<feature type="transmembrane region" description="Helical" evidence="10">
    <location>
        <begin position="56"/>
        <end position="79"/>
    </location>
</feature>
<dbReference type="PANTHER" id="PTHR21661:SF35">
    <property type="entry name" value="EPOXIDE HYDROLASE"/>
    <property type="match status" value="1"/>
</dbReference>
<evidence type="ECO:0000256" key="4">
    <source>
        <dbReference type="ARBA" id="ARBA00010088"/>
    </source>
</evidence>
<dbReference type="Pfam" id="PF03348">
    <property type="entry name" value="Serinc"/>
    <property type="match status" value="1"/>
</dbReference>
<keyword evidence="7" id="KW-0378">Hydrolase</keyword>
<evidence type="ECO:0000256" key="6">
    <source>
        <dbReference type="ARBA" id="ARBA00022797"/>
    </source>
</evidence>